<name>A0A438EKM4_VITVI</name>
<accession>A0A438EKM4</accession>
<organism evidence="2 3">
    <name type="scientific">Vitis vinifera</name>
    <name type="common">Grape</name>
    <dbReference type="NCBI Taxonomy" id="29760"/>
    <lineage>
        <taxon>Eukaryota</taxon>
        <taxon>Viridiplantae</taxon>
        <taxon>Streptophyta</taxon>
        <taxon>Embryophyta</taxon>
        <taxon>Tracheophyta</taxon>
        <taxon>Spermatophyta</taxon>
        <taxon>Magnoliopsida</taxon>
        <taxon>eudicotyledons</taxon>
        <taxon>Gunneridae</taxon>
        <taxon>Pentapetalae</taxon>
        <taxon>rosids</taxon>
        <taxon>Vitales</taxon>
        <taxon>Vitaceae</taxon>
        <taxon>Viteae</taxon>
        <taxon>Vitis</taxon>
    </lineage>
</organism>
<feature type="region of interest" description="Disordered" evidence="1">
    <location>
        <begin position="176"/>
        <end position="197"/>
    </location>
</feature>
<dbReference type="EMBL" id="QGNW01001255">
    <property type="protein sequence ID" value="RVW48242.1"/>
    <property type="molecule type" value="Genomic_DNA"/>
</dbReference>
<comment type="caution">
    <text evidence="2">The sequence shown here is derived from an EMBL/GenBank/DDBJ whole genome shotgun (WGS) entry which is preliminary data.</text>
</comment>
<feature type="region of interest" description="Disordered" evidence="1">
    <location>
        <begin position="1"/>
        <end position="27"/>
    </location>
</feature>
<protein>
    <submittedName>
        <fullName evidence="2">Uncharacterized protein</fullName>
    </submittedName>
</protein>
<sequence length="197" mass="22877">MWGPDPGQESPSVSSSEEEPADDAAPASPFSYAELEVKLNRLHPTGKPSSPLLRLRFMSLLFLFACQLVRGLRGMAQQHDLFTQLLQTADYMRTFSSRRQEIENQLRLRMEEAEAIYPPCERKMKPSEWSWLRRRVEKNQLRAAYMRRKELAADYQQQVDDTFIFGYRCCMKKNGIKRDTPSIPPGEEKKLHEKPAP</sequence>
<dbReference type="Proteomes" id="UP000288805">
    <property type="component" value="Unassembled WGS sequence"/>
</dbReference>
<dbReference type="AlphaFoldDB" id="A0A438EKM4"/>
<evidence type="ECO:0000313" key="3">
    <source>
        <dbReference type="Proteomes" id="UP000288805"/>
    </source>
</evidence>
<evidence type="ECO:0000256" key="1">
    <source>
        <dbReference type="SAM" id="MobiDB-lite"/>
    </source>
</evidence>
<evidence type="ECO:0000313" key="2">
    <source>
        <dbReference type="EMBL" id="RVW48242.1"/>
    </source>
</evidence>
<gene>
    <name evidence="2" type="ORF">CK203_069640</name>
</gene>
<proteinExistence type="predicted"/>
<reference evidence="2 3" key="1">
    <citation type="journal article" date="2018" name="PLoS Genet.">
        <title>Population sequencing reveals clonal diversity and ancestral inbreeding in the grapevine cultivar Chardonnay.</title>
        <authorList>
            <person name="Roach M.J."/>
            <person name="Johnson D.L."/>
            <person name="Bohlmann J."/>
            <person name="van Vuuren H.J."/>
            <person name="Jones S.J."/>
            <person name="Pretorius I.S."/>
            <person name="Schmidt S.A."/>
            <person name="Borneman A.R."/>
        </authorList>
    </citation>
    <scope>NUCLEOTIDE SEQUENCE [LARGE SCALE GENOMIC DNA]</scope>
    <source>
        <strain evidence="3">cv. Chardonnay</strain>
        <tissue evidence="2">Leaf</tissue>
    </source>
</reference>